<gene>
    <name evidence="1" type="ORF">A142_08310</name>
</gene>
<dbReference type="RefSeq" id="WP_029405537.1">
    <property type="nucleotide sequence ID" value="NZ_AJZD02000268.1"/>
</dbReference>
<dbReference type="Pfam" id="PF07073">
    <property type="entry name" value="ROF"/>
    <property type="match status" value="1"/>
</dbReference>
<dbReference type="InterPro" id="IPR009778">
    <property type="entry name" value="ROF"/>
</dbReference>
<dbReference type="Proteomes" id="UP000094802">
    <property type="component" value="Unassembled WGS sequence"/>
</dbReference>
<accession>A0A1E5FF67</accession>
<evidence type="ECO:0000313" key="2">
    <source>
        <dbReference type="Proteomes" id="UP000094802"/>
    </source>
</evidence>
<protein>
    <submittedName>
        <fullName evidence="1">Transcriptional regulator</fullName>
    </submittedName>
</protein>
<comment type="caution">
    <text evidence="1">The sequence shown here is derived from an EMBL/GenBank/DDBJ whole genome shotgun (WGS) entry which is preliminary data.</text>
</comment>
<dbReference type="AlphaFoldDB" id="A0A1E5FF67"/>
<dbReference type="EMBL" id="AJZD02000268">
    <property type="protein sequence ID" value="OEF88404.1"/>
    <property type="molecule type" value="Genomic_DNA"/>
</dbReference>
<proteinExistence type="predicted"/>
<dbReference type="Gene3D" id="2.30.30.400">
    <property type="entry name" value="Rof-like"/>
    <property type="match status" value="1"/>
</dbReference>
<reference evidence="1 2" key="1">
    <citation type="journal article" date="2012" name="Science">
        <title>Ecological populations of bacteria act as socially cohesive units of antibiotic production and resistance.</title>
        <authorList>
            <person name="Cordero O.X."/>
            <person name="Wildschutte H."/>
            <person name="Kirkup B."/>
            <person name="Proehl S."/>
            <person name="Ngo L."/>
            <person name="Hussain F."/>
            <person name="Le Roux F."/>
            <person name="Mincer T."/>
            <person name="Polz M.F."/>
        </authorList>
    </citation>
    <scope>NUCLEOTIDE SEQUENCE [LARGE SCALE GENOMIC DNA]</scope>
    <source>
        <strain evidence="1 2">12E03</strain>
    </source>
</reference>
<name>A0A1E5FF67_VIBSP</name>
<dbReference type="SUPFAM" id="SSF101744">
    <property type="entry name" value="Rof/RNase P subunit-like"/>
    <property type="match status" value="1"/>
</dbReference>
<organism evidence="1 2">
    <name type="scientific">Vibrio splendidus 12E03</name>
    <dbReference type="NCBI Taxonomy" id="1191305"/>
    <lineage>
        <taxon>Bacteria</taxon>
        <taxon>Pseudomonadati</taxon>
        <taxon>Pseudomonadota</taxon>
        <taxon>Gammaproteobacteria</taxon>
        <taxon>Vibrionales</taxon>
        <taxon>Vibrionaceae</taxon>
        <taxon>Vibrio</taxon>
    </lineage>
</organism>
<dbReference type="InterPro" id="IPR023534">
    <property type="entry name" value="Rof/RNase_P-like"/>
</dbReference>
<sequence>MISCNDYDYIEIVCMHRYPIKLTLKSGEQIECVGLDTQRNDSREECIKVSIQGEQQLVVLTQIATLDVCVDNPHFQHVSFKTS</sequence>
<dbReference type="OrthoDB" id="5344363at2"/>
<evidence type="ECO:0000313" key="1">
    <source>
        <dbReference type="EMBL" id="OEF88404.1"/>
    </source>
</evidence>
<dbReference type="InterPro" id="IPR038626">
    <property type="entry name" value="Rof-like_sf"/>
</dbReference>